<reference evidence="1 2" key="1">
    <citation type="journal article" date="2011" name="Front. Microbiol.">
        <title>Genomic signatures of strain selection and enhancement in Bacillus atrophaeus var. globigii, a historical biowarfare simulant.</title>
        <authorList>
            <person name="Gibbons H.S."/>
            <person name="Broomall S.M."/>
            <person name="McNew L.A."/>
            <person name="Daligault H."/>
            <person name="Chapman C."/>
            <person name="Bruce D."/>
            <person name="Karavis M."/>
            <person name="Krepps M."/>
            <person name="McGregor P.A."/>
            <person name="Hong C."/>
            <person name="Park K.H."/>
            <person name="Akmal A."/>
            <person name="Feldman A."/>
            <person name="Lin J.S."/>
            <person name="Chang W.E."/>
            <person name="Higgs B.W."/>
            <person name="Demirev P."/>
            <person name="Lindquist J."/>
            <person name="Liem A."/>
            <person name="Fochler E."/>
            <person name="Read T.D."/>
            <person name="Tapia R."/>
            <person name="Johnson S."/>
            <person name="Bishop-Lilly K.A."/>
            <person name="Detter C."/>
            <person name="Han C."/>
            <person name="Sozhamannan S."/>
            <person name="Rosenzweig C.N."/>
            <person name="Skowronski E.W."/>
        </authorList>
    </citation>
    <scope>NUCLEOTIDE SEQUENCE [LARGE SCALE GENOMIC DNA]</scope>
    <source>
        <strain evidence="1 2">TPS4-2</strain>
    </source>
</reference>
<name>A0A432YVP7_9GAMM</name>
<organism evidence="1 2">
    <name type="scientific">Idiomarina piscisalsi</name>
    <dbReference type="NCBI Taxonomy" id="1096243"/>
    <lineage>
        <taxon>Bacteria</taxon>
        <taxon>Pseudomonadati</taxon>
        <taxon>Pseudomonadota</taxon>
        <taxon>Gammaproteobacteria</taxon>
        <taxon>Alteromonadales</taxon>
        <taxon>Idiomarinaceae</taxon>
        <taxon>Idiomarina</taxon>
    </lineage>
</organism>
<evidence type="ECO:0000313" key="2">
    <source>
        <dbReference type="Proteomes" id="UP000288361"/>
    </source>
</evidence>
<dbReference type="EMBL" id="PIQA01000001">
    <property type="protein sequence ID" value="RUO67386.1"/>
    <property type="molecule type" value="Genomic_DNA"/>
</dbReference>
<dbReference type="RefSeq" id="WP_126751060.1">
    <property type="nucleotide sequence ID" value="NZ_JBHUMT010000016.1"/>
</dbReference>
<protein>
    <submittedName>
        <fullName evidence="1">Uncharacterized protein</fullName>
    </submittedName>
</protein>
<proteinExistence type="predicted"/>
<dbReference type="Proteomes" id="UP000288361">
    <property type="component" value="Unassembled WGS sequence"/>
</dbReference>
<gene>
    <name evidence="1" type="ORF">CWI73_00520</name>
</gene>
<dbReference type="AlphaFoldDB" id="A0A432YVP7"/>
<sequence length="168" mass="19768">MIADIPTGFDQWQWTQMPVANNTGAKAYFLQNPKTPDWELLKDFYPYCDRNKFDFWLCQIENKNWTFFKGTDDTWVLSKIISTDIEGAKLVGPFFVLSQTEQNGKEVWVYVSHYSLGDVQKILKLKYSQKIRSFRSIEMPNDLWEFKDGLGRLVFSQQGEYVVMVHVI</sequence>
<evidence type="ECO:0000313" key="1">
    <source>
        <dbReference type="EMBL" id="RUO67386.1"/>
    </source>
</evidence>
<comment type="caution">
    <text evidence="1">The sequence shown here is derived from an EMBL/GenBank/DDBJ whole genome shotgun (WGS) entry which is preliminary data.</text>
</comment>
<accession>A0A432YVP7</accession>